<dbReference type="InterPro" id="IPR036116">
    <property type="entry name" value="FN3_sf"/>
</dbReference>
<evidence type="ECO:0000313" key="5">
    <source>
        <dbReference type="EMBL" id="MFD2660658.1"/>
    </source>
</evidence>
<dbReference type="Gene3D" id="2.60.40.10">
    <property type="entry name" value="Immunoglobulins"/>
    <property type="match status" value="4"/>
</dbReference>
<keyword evidence="2" id="KW-0732">Signal</keyword>
<dbReference type="InterPro" id="IPR006047">
    <property type="entry name" value="GH13_cat_dom"/>
</dbReference>
<dbReference type="PANTHER" id="PTHR10357:SF209">
    <property type="entry name" value="PERIPLASMIC ALPHA-AMYLASE"/>
    <property type="match status" value="1"/>
</dbReference>
<sequence length="1058" mass="114187">MVNKKALHVWLVFLLLIAPLLSLPPQQAEAADSTENSLFSWDNATVYFVMTDRFYDGDPSNNNSYGRATVDATGKKIGTFHGGDIKGLTAKLQEGYFADLGVNVIWITAPYEQIHGWVGGGDSGDFSHYAYHGYYPLDYTMMDRNMGTVEEMREFVDLAHSHGIRIVMDVVMNHAGYNTLKDMEQYGFGAMNGITSSWTPGSGQNWHSHHNYIDYTNAGAWAKWWGSWVRTGISGYTACGGDEKTQCLSNLPDFRTDLTSSVGLPPVLAAKWAQETSGYSPWIVPAAASLRQDLNIAPADYIAKWLSAWVREFGIDGFRVDTAKHVELSRWALLKREANAALQQWRQNNPSKPGASWTDDFWMTAEVWGHGVGKSEYFSNGFDSVINFAFQNANFDSLESIYSQYAGALNTDPDFNVLSYISSHDTKLYDRSSLLKAGTALLLAPGGVQIFYGDETARPFGETGSDSTQGTRSFMNWGRINADVLSHWQKLGQFRNNHIAVGAGSHALISSSPYTFSRSYAGSDAEDNVVIVTGASGTVAVDVSSVFDDGSTVRDAYTGNTVVVDNGKAAFTAHANGIILIELVSVSGKPSVSASPAGGAFKTDTQTVTLSVERADSGKYTLDGSDPRNGTSFSSGDVITIGGDMAFNETRMLKLYAENEYGSVSREYVFTKKDPNPAIQIRFKKPYDWSAPQLYYYETSPAISQPTWATSPAMTPEGGDWYVYSLVGVDSARIIFKDSSGHQIPGANQAGLQVAGDVWYSDRLYDYNPETPDTSAPSAPEGLVQTSVSADSVSLEWAAATDNVEVAGYTIYRDGSKIGTASGTSYTASGLSASTTYQFTVEAYDAAGNVSAPSDSISVTTEEGNTAIIYYKRGYATPYIHYKPDGGNWTTAPGIAMTEDTEYAGYSKITIPLGTAGGLTAAFNDGKGTWDNNRGANYVFEAGSSTFVSGTITPGTPQPDSLTLTVTVPGGTTGDLYLASSLNEWNAGDANYKLAANSDGTYSIKLEVAAGTTFQYKLTRGSWETVEVNGSGGDISNRSVTTAGGAQRISITVERWKS</sequence>
<reference evidence="6" key="1">
    <citation type="journal article" date="2019" name="Int. J. Syst. Evol. Microbiol.">
        <title>The Global Catalogue of Microorganisms (GCM) 10K type strain sequencing project: providing services to taxonomists for standard genome sequencing and annotation.</title>
        <authorList>
            <consortium name="The Broad Institute Genomics Platform"/>
            <consortium name="The Broad Institute Genome Sequencing Center for Infectious Disease"/>
            <person name="Wu L."/>
            <person name="Ma J."/>
        </authorList>
    </citation>
    <scope>NUCLEOTIDE SEQUENCE [LARGE SCALE GENOMIC DNA]</scope>
    <source>
        <strain evidence="6">TISTR 1827</strain>
    </source>
</reference>
<dbReference type="InterPro" id="IPR013783">
    <property type="entry name" value="Ig-like_fold"/>
</dbReference>
<dbReference type="Pfam" id="PF00128">
    <property type="entry name" value="Alpha-amylase"/>
    <property type="match status" value="1"/>
</dbReference>
<dbReference type="InterPro" id="IPR002044">
    <property type="entry name" value="CBM20"/>
</dbReference>
<dbReference type="InterPro" id="IPR017853">
    <property type="entry name" value="GH"/>
</dbReference>
<dbReference type="SMART" id="SM01066">
    <property type="entry name" value="CBM_25"/>
    <property type="match status" value="1"/>
</dbReference>
<dbReference type="CDD" id="cd00063">
    <property type="entry name" value="FN3"/>
    <property type="match status" value="1"/>
</dbReference>
<dbReference type="SUPFAM" id="SSF49265">
    <property type="entry name" value="Fibronectin type III"/>
    <property type="match status" value="1"/>
</dbReference>
<dbReference type="Pfam" id="PF03423">
    <property type="entry name" value="CBM_25"/>
    <property type="match status" value="1"/>
</dbReference>
<feature type="domain" description="Fibronectin type-III" evidence="3">
    <location>
        <begin position="779"/>
        <end position="864"/>
    </location>
</feature>
<dbReference type="SUPFAM" id="SSF49452">
    <property type="entry name" value="Starch-binding domain-like"/>
    <property type="match status" value="1"/>
</dbReference>
<dbReference type="SMART" id="SM00060">
    <property type="entry name" value="FN3"/>
    <property type="match status" value="1"/>
</dbReference>
<evidence type="ECO:0000256" key="1">
    <source>
        <dbReference type="ARBA" id="ARBA00022837"/>
    </source>
</evidence>
<evidence type="ECO:0000259" key="3">
    <source>
        <dbReference type="PROSITE" id="PS50853"/>
    </source>
</evidence>
<proteinExistence type="predicted"/>
<dbReference type="Pfam" id="PF00041">
    <property type="entry name" value="fn3"/>
    <property type="match status" value="1"/>
</dbReference>
<evidence type="ECO:0000256" key="2">
    <source>
        <dbReference type="SAM" id="SignalP"/>
    </source>
</evidence>
<feature type="domain" description="CBM20" evidence="4">
    <location>
        <begin position="956"/>
        <end position="1058"/>
    </location>
</feature>
<keyword evidence="6" id="KW-1185">Reference proteome</keyword>
<evidence type="ECO:0000259" key="4">
    <source>
        <dbReference type="PROSITE" id="PS51166"/>
    </source>
</evidence>
<feature type="signal peptide" evidence="2">
    <location>
        <begin position="1"/>
        <end position="30"/>
    </location>
</feature>
<name>A0ABW5QVZ2_9BACL</name>
<dbReference type="Pfam" id="PF16738">
    <property type="entry name" value="CBM26"/>
    <property type="match status" value="1"/>
</dbReference>
<feature type="chain" id="PRO_5046952210" evidence="2">
    <location>
        <begin position="31"/>
        <end position="1058"/>
    </location>
</feature>
<dbReference type="SMART" id="SM00642">
    <property type="entry name" value="Aamy"/>
    <property type="match status" value="1"/>
</dbReference>
<keyword evidence="1" id="KW-0106">Calcium</keyword>
<dbReference type="Gene3D" id="3.20.20.80">
    <property type="entry name" value="Glycosidases"/>
    <property type="match status" value="2"/>
</dbReference>
<dbReference type="Proteomes" id="UP001597493">
    <property type="component" value="Unassembled WGS sequence"/>
</dbReference>
<dbReference type="PROSITE" id="PS50853">
    <property type="entry name" value="FN3"/>
    <property type="match status" value="1"/>
</dbReference>
<protein>
    <submittedName>
        <fullName evidence="5">Carbohydrate binding domain-containing protein</fullName>
    </submittedName>
</protein>
<organism evidence="5 6">
    <name type="scientific">Paenibacillus thailandensis</name>
    <dbReference type="NCBI Taxonomy" id="393250"/>
    <lineage>
        <taxon>Bacteria</taxon>
        <taxon>Bacillati</taxon>
        <taxon>Bacillota</taxon>
        <taxon>Bacilli</taxon>
        <taxon>Bacillales</taxon>
        <taxon>Paenibacillaceae</taxon>
        <taxon>Paenibacillus</taxon>
    </lineage>
</organism>
<dbReference type="InterPro" id="IPR003961">
    <property type="entry name" value="FN3_dom"/>
</dbReference>
<accession>A0ABW5QVZ2</accession>
<dbReference type="SUPFAM" id="SSF51445">
    <property type="entry name" value="(Trans)glycosidases"/>
    <property type="match status" value="1"/>
</dbReference>
<dbReference type="PANTHER" id="PTHR10357">
    <property type="entry name" value="ALPHA-AMYLASE FAMILY MEMBER"/>
    <property type="match status" value="1"/>
</dbReference>
<dbReference type="EMBL" id="JBHUMY010000010">
    <property type="protein sequence ID" value="MFD2660658.1"/>
    <property type="molecule type" value="Genomic_DNA"/>
</dbReference>
<dbReference type="RefSeq" id="WP_379272368.1">
    <property type="nucleotide sequence ID" value="NZ_JBHUGT010000010.1"/>
</dbReference>
<dbReference type="InterPro" id="IPR031965">
    <property type="entry name" value="CBM26"/>
</dbReference>
<comment type="caution">
    <text evidence="5">The sequence shown here is derived from an EMBL/GenBank/DDBJ whole genome shotgun (WGS) entry which is preliminary data.</text>
</comment>
<dbReference type="PROSITE" id="PS51166">
    <property type="entry name" value="CBM20"/>
    <property type="match status" value="1"/>
</dbReference>
<evidence type="ECO:0000313" key="6">
    <source>
        <dbReference type="Proteomes" id="UP001597493"/>
    </source>
</evidence>
<dbReference type="InterPro" id="IPR013784">
    <property type="entry name" value="Carb-bd-like_fold"/>
</dbReference>
<gene>
    <name evidence="5" type="ORF">ACFSW5_10405</name>
</gene>
<dbReference type="InterPro" id="IPR005085">
    <property type="entry name" value="CBM25"/>
</dbReference>